<keyword evidence="2 5" id="KW-0812">Transmembrane</keyword>
<evidence type="ECO:0000256" key="3">
    <source>
        <dbReference type="ARBA" id="ARBA00022989"/>
    </source>
</evidence>
<dbReference type="GO" id="GO:0005783">
    <property type="term" value="C:endoplasmic reticulum"/>
    <property type="evidence" value="ECO:0007669"/>
    <property type="project" value="TreeGrafter"/>
</dbReference>
<feature type="transmembrane region" description="Helical" evidence="5">
    <location>
        <begin position="99"/>
        <end position="122"/>
    </location>
</feature>
<proteinExistence type="predicted"/>
<dbReference type="RefSeq" id="XP_033805192.1">
    <property type="nucleotide sequence ID" value="XM_033949301.1"/>
</dbReference>
<reference evidence="8" key="1">
    <citation type="submission" date="2025-08" db="UniProtKB">
        <authorList>
            <consortium name="RefSeq"/>
        </authorList>
    </citation>
    <scope>IDENTIFICATION</scope>
</reference>
<keyword evidence="8" id="KW-0808">Transferase</keyword>
<dbReference type="GeneID" id="117362630"/>
<dbReference type="GO" id="GO:0006506">
    <property type="term" value="P:GPI anchor biosynthetic process"/>
    <property type="evidence" value="ECO:0007669"/>
    <property type="project" value="TreeGrafter"/>
</dbReference>
<dbReference type="InterPro" id="IPR013717">
    <property type="entry name" value="PIG-P"/>
</dbReference>
<dbReference type="GO" id="GO:0016757">
    <property type="term" value="F:glycosyltransferase activity"/>
    <property type="evidence" value="ECO:0007669"/>
    <property type="project" value="UniProtKB-KW"/>
</dbReference>
<evidence type="ECO:0000256" key="2">
    <source>
        <dbReference type="ARBA" id="ARBA00022692"/>
    </source>
</evidence>
<keyword evidence="4 5" id="KW-0472">Membrane</keyword>
<evidence type="ECO:0000313" key="8">
    <source>
        <dbReference type="RefSeq" id="XP_033805192.1"/>
    </source>
</evidence>
<dbReference type="KEGG" id="gsh:117362630"/>
<evidence type="ECO:0000256" key="5">
    <source>
        <dbReference type="SAM" id="Phobius"/>
    </source>
</evidence>
<dbReference type="Pfam" id="PF08510">
    <property type="entry name" value="PIG-P"/>
    <property type="match status" value="1"/>
</dbReference>
<dbReference type="Proteomes" id="UP000515159">
    <property type="component" value="Chromosome 6"/>
</dbReference>
<sequence>MIQSPYIAMTMPLLFLIMKGLAIQMITRNWKNYDRLNYTFWIRKNAMVENSPAPLPERAIYGFVLFLSSQFGFILYLIWAYVPEPWLHSLGLTYWPQKYWALAVPVYLFLSLGFAYIMLFGINMMSTAQLDSTETITELTICFLTGQSREMGGGVKKMLRKLSHKSCGKGLSSGMRCLFTRKKITETVMQNLSSANHLQKKCCLH</sequence>
<gene>
    <name evidence="8" type="primary">PIGP</name>
</gene>
<feature type="transmembrane region" description="Helical" evidence="5">
    <location>
        <begin position="59"/>
        <end position="79"/>
    </location>
</feature>
<dbReference type="PANTHER" id="PTHR46346">
    <property type="entry name" value="PHOSPHATIDYLINOSITOL N-ACETYLGLUCOSAMINYLTRANSFERASE SUBUNIT P"/>
    <property type="match status" value="1"/>
</dbReference>
<keyword evidence="3 5" id="KW-1133">Transmembrane helix</keyword>
<evidence type="ECO:0000313" key="7">
    <source>
        <dbReference type="Proteomes" id="UP000515159"/>
    </source>
</evidence>
<dbReference type="CTD" id="51227"/>
<dbReference type="InterPro" id="IPR052263">
    <property type="entry name" value="GPI_Anchor_Biosynth"/>
</dbReference>
<keyword evidence="7" id="KW-1185">Reference proteome</keyword>
<comment type="subcellular location">
    <subcellularLocation>
        <location evidence="1">Membrane</location>
        <topology evidence="1">Multi-pass membrane protein</topology>
    </subcellularLocation>
</comment>
<dbReference type="GO" id="GO:0016020">
    <property type="term" value="C:membrane"/>
    <property type="evidence" value="ECO:0007669"/>
    <property type="project" value="UniProtKB-SubCell"/>
</dbReference>
<dbReference type="PANTHER" id="PTHR46346:SF1">
    <property type="entry name" value="PHOSPHATIDYLINOSITOL N-ACETYLGLUCOSAMINYLTRANSFERASE SUBUNIT P"/>
    <property type="match status" value="1"/>
</dbReference>
<name>A0A6P8R5H1_GEOSA</name>
<protein>
    <submittedName>
        <fullName evidence="8">Phosphatidylinositol N-acetylglucosaminyltransferase subunit P isoform X1</fullName>
    </submittedName>
</protein>
<accession>A0A6P8R5H1</accession>
<evidence type="ECO:0000259" key="6">
    <source>
        <dbReference type="Pfam" id="PF08510"/>
    </source>
</evidence>
<organism evidence="7 8">
    <name type="scientific">Geotrypetes seraphini</name>
    <name type="common">Gaboon caecilian</name>
    <name type="synonym">Caecilia seraphini</name>
    <dbReference type="NCBI Taxonomy" id="260995"/>
    <lineage>
        <taxon>Eukaryota</taxon>
        <taxon>Metazoa</taxon>
        <taxon>Chordata</taxon>
        <taxon>Craniata</taxon>
        <taxon>Vertebrata</taxon>
        <taxon>Euteleostomi</taxon>
        <taxon>Amphibia</taxon>
        <taxon>Gymnophiona</taxon>
        <taxon>Geotrypetes</taxon>
    </lineage>
</organism>
<feature type="domain" description="PIG-P" evidence="6">
    <location>
        <begin position="58"/>
        <end position="138"/>
    </location>
</feature>
<evidence type="ECO:0000256" key="1">
    <source>
        <dbReference type="ARBA" id="ARBA00004141"/>
    </source>
</evidence>
<evidence type="ECO:0000256" key="4">
    <source>
        <dbReference type="ARBA" id="ARBA00023136"/>
    </source>
</evidence>
<dbReference type="AlphaFoldDB" id="A0A6P8R5H1"/>
<keyword evidence="8" id="KW-0328">Glycosyltransferase</keyword>
<feature type="transmembrane region" description="Helical" evidence="5">
    <location>
        <begin position="6"/>
        <end position="26"/>
    </location>
</feature>
<dbReference type="OrthoDB" id="690928at2759"/>
<dbReference type="InParanoid" id="A0A6P8R5H1"/>